<proteinExistence type="predicted"/>
<dbReference type="RefSeq" id="XP_026603068.1">
    <property type="nucleotide sequence ID" value="XM_026748764.1"/>
</dbReference>
<dbReference type="OrthoDB" id="4493718at2759"/>
<evidence type="ECO:0008006" key="3">
    <source>
        <dbReference type="Google" id="ProtNLM"/>
    </source>
</evidence>
<sequence length="166" mass="17081">MALGLEYSPTFAIEPPTSIRPGVAFSFPIVVAVPPVGNAGNDPEQQLGAIVLLRDETGGDSAAALAATGTAATSVCNRTGNSTSGYAAFRRLTINSPGKYRLRVMLCLSNAREVLVKGSVDSKVIHVHAGAAASQPPTSSQIAKLQALVPENIGISQADIAAWQQA</sequence>
<evidence type="ECO:0000313" key="2">
    <source>
        <dbReference type="Proteomes" id="UP000256690"/>
    </source>
</evidence>
<evidence type="ECO:0000313" key="1">
    <source>
        <dbReference type="EMBL" id="RDW76756.1"/>
    </source>
</evidence>
<dbReference type="Proteomes" id="UP000256690">
    <property type="component" value="Unassembled WGS sequence"/>
</dbReference>
<name>A0A3D8RS36_9EURO</name>
<dbReference type="AlphaFoldDB" id="A0A3D8RS36"/>
<dbReference type="GeneID" id="38117118"/>
<comment type="caution">
    <text evidence="1">The sequence shown here is derived from an EMBL/GenBank/DDBJ whole genome shotgun (WGS) entry which is preliminary data.</text>
</comment>
<accession>A0A3D8RS36</accession>
<gene>
    <name evidence="1" type="ORF">DSM5745_06748</name>
</gene>
<reference evidence="1 2" key="1">
    <citation type="journal article" date="2018" name="IMA Fungus">
        <title>IMA Genome-F 9: Draft genome sequence of Annulohypoxylon stygium, Aspergillus mulundensis, Berkeleyomyces basicola (syn. Thielaviopsis basicola), Ceratocystis smalleyi, two Cercospora beticola strains, Coleophoma cylindrospora, Fusarium fracticaudum, Phialophora cf. hyalina, and Morchella septimelata.</title>
        <authorList>
            <person name="Wingfield B.D."/>
            <person name="Bills G.F."/>
            <person name="Dong Y."/>
            <person name="Huang W."/>
            <person name="Nel W.J."/>
            <person name="Swalarsk-Parry B.S."/>
            <person name="Vaghefi N."/>
            <person name="Wilken P.M."/>
            <person name="An Z."/>
            <person name="de Beer Z.W."/>
            <person name="De Vos L."/>
            <person name="Chen L."/>
            <person name="Duong T.A."/>
            <person name="Gao Y."/>
            <person name="Hammerbacher A."/>
            <person name="Kikkert J.R."/>
            <person name="Li Y."/>
            <person name="Li H."/>
            <person name="Li K."/>
            <person name="Li Q."/>
            <person name="Liu X."/>
            <person name="Ma X."/>
            <person name="Naidoo K."/>
            <person name="Pethybridge S.J."/>
            <person name="Sun J."/>
            <person name="Steenkamp E.T."/>
            <person name="van der Nest M.A."/>
            <person name="van Wyk S."/>
            <person name="Wingfield M.J."/>
            <person name="Xiong C."/>
            <person name="Yue Q."/>
            <person name="Zhang X."/>
        </authorList>
    </citation>
    <scope>NUCLEOTIDE SEQUENCE [LARGE SCALE GENOMIC DNA]</scope>
    <source>
        <strain evidence="1 2">DSM 5745</strain>
    </source>
</reference>
<dbReference type="EMBL" id="PVWQ01000007">
    <property type="protein sequence ID" value="RDW76756.1"/>
    <property type="molecule type" value="Genomic_DNA"/>
</dbReference>
<organism evidence="1 2">
    <name type="scientific">Aspergillus mulundensis</name>
    <dbReference type="NCBI Taxonomy" id="1810919"/>
    <lineage>
        <taxon>Eukaryota</taxon>
        <taxon>Fungi</taxon>
        <taxon>Dikarya</taxon>
        <taxon>Ascomycota</taxon>
        <taxon>Pezizomycotina</taxon>
        <taxon>Eurotiomycetes</taxon>
        <taxon>Eurotiomycetidae</taxon>
        <taxon>Eurotiales</taxon>
        <taxon>Aspergillaceae</taxon>
        <taxon>Aspergillus</taxon>
        <taxon>Aspergillus subgen. Nidulantes</taxon>
    </lineage>
</organism>
<keyword evidence="2" id="KW-1185">Reference proteome</keyword>
<protein>
    <recommendedName>
        <fullName evidence="3">Velvet domain-containing protein</fullName>
    </recommendedName>
</protein>